<feature type="DNA-binding region" description="OmpR/PhoB-type" evidence="6">
    <location>
        <begin position="1"/>
        <end position="101"/>
    </location>
</feature>
<dbReference type="PROSITE" id="PS50005">
    <property type="entry name" value="TPR"/>
    <property type="match status" value="1"/>
</dbReference>
<dbReference type="Pfam" id="PF00486">
    <property type="entry name" value="Trans_reg_C"/>
    <property type="match status" value="1"/>
</dbReference>
<feature type="domain" description="OmpR/PhoB-type" evidence="8">
    <location>
        <begin position="1"/>
        <end position="101"/>
    </location>
</feature>
<evidence type="ECO:0000256" key="5">
    <source>
        <dbReference type="PROSITE-ProRule" id="PRU00339"/>
    </source>
</evidence>
<dbReference type="EMBL" id="SMFZ01000001">
    <property type="protein sequence ID" value="TCK24422.1"/>
    <property type="molecule type" value="Genomic_DNA"/>
</dbReference>
<name>A0A4R1I378_PSEEN</name>
<dbReference type="Gene3D" id="1.25.40.10">
    <property type="entry name" value="Tetratricopeptide repeat domain"/>
    <property type="match status" value="3"/>
</dbReference>
<comment type="similarity">
    <text evidence="1">Belongs to the AfsR/DnrI/RedD regulatory family.</text>
</comment>
<dbReference type="Pfam" id="PF13191">
    <property type="entry name" value="AAA_16"/>
    <property type="match status" value="1"/>
</dbReference>
<dbReference type="RefSeq" id="WP_132420866.1">
    <property type="nucleotide sequence ID" value="NZ_SMFZ01000001.1"/>
</dbReference>
<evidence type="ECO:0000256" key="7">
    <source>
        <dbReference type="SAM" id="MobiDB-lite"/>
    </source>
</evidence>
<dbReference type="Gene3D" id="3.40.50.300">
    <property type="entry name" value="P-loop containing nucleotide triphosphate hydrolases"/>
    <property type="match status" value="1"/>
</dbReference>
<protein>
    <submittedName>
        <fullName evidence="9">Transcriptional regulator</fullName>
    </submittedName>
</protein>
<evidence type="ECO:0000259" key="8">
    <source>
        <dbReference type="PROSITE" id="PS51755"/>
    </source>
</evidence>
<sequence length="1057" mass="113520">MGDGAVRVQLIGRMAVEGAPHGPVPSGRASRLLAMLAVRHGEFVPASTLADQLWPERPPDRPDRNVAALVSRLRRSLGRNAIDGGPRAYRLVRGPTTVDLTEATDLVAAAEREMATRPAVALDDAGRAVELLVTGTPLAGEPDDEWADQVRRRVETALRRARRCRWSGALAVGDPDVAIDEAGRALDADPLDEDACRALMRAHMQRGSTAAALGAFDTLREALSARLGVDPSAETRQVHLDVLRGDGVPPARSGGTAPRTPAPVGREDEFARLVDMWAGAGQGRRSIALLHGESGIGKSTLCEALCREAASTGAVTVTARCAEAERSLYLQPFAQCVREIVARHAPGAADRLSGAERRALAALVPELDPAADSPSGSELRHRRTVEALTAFLAHVARSRPLLLAVEDLEHAGETTLEVLHHLADRLTEVPVLLVVTENTSENRRRAVALDDVAVDVEVGPLSRDAVARLLREAGSQHDLDRFFTWTGGSPLLVSELLRHPAPSGGTGRDSGAPDIPDTLHDALARRLAGTAEDVRELLAQAAVFGRAFTVDDVAALARIPVEECAHRCERALRAGLVVAQEQSFRFANDILREIIHQDTPAPVRVSRHRRAARLFPDRPEIAARHHAEAGDHIDAARAWGDAAEAAHRAFAHTEAERMLSRAVEQADLGGDRAQAAQMRLRRGTVRCDLARHEDARDDHERALDLARALGDESLEARALEGLGWTALYARDAMAAVDLAERAGHLAESAAAAPGARRSSLLLLGRVRHWDGDYDGATRSYDEVLEVGPADTLAATATAYRGALLQHMDRFAEARAVLERAVVLCARTGEFRTLLQSLFFCALARGDVGDFSGALRSLGRARTLIDEAGVDYYRAGIETTTSWVWQELGEIGRAREHAGIAVGLARRGGGALELEQELHALLALADCDLLEGRDDDAGAGVEAAAPLLKVSLPFRPRAEMRLIEMQARWEPERAEELLAYARRFRSAKYEALALTHLGRDEEAATAAARTGSDLVVASVGASATRAAARDRICAGLPAELRTAFAARGRLGTPSPVLH</sequence>
<dbReference type="SMART" id="SM01043">
    <property type="entry name" value="BTAD"/>
    <property type="match status" value="1"/>
</dbReference>
<dbReference type="InterPro" id="IPR003593">
    <property type="entry name" value="AAA+_ATPase"/>
</dbReference>
<comment type="caution">
    <text evidence="9">The sequence shown here is derived from an EMBL/GenBank/DDBJ whole genome shotgun (WGS) entry which is preliminary data.</text>
</comment>
<dbReference type="SMART" id="SM00862">
    <property type="entry name" value="Trans_reg_C"/>
    <property type="match status" value="1"/>
</dbReference>
<dbReference type="InterPro" id="IPR036388">
    <property type="entry name" value="WH-like_DNA-bd_sf"/>
</dbReference>
<evidence type="ECO:0000313" key="9">
    <source>
        <dbReference type="EMBL" id="TCK24422.1"/>
    </source>
</evidence>
<dbReference type="InterPro" id="IPR041664">
    <property type="entry name" value="AAA_16"/>
</dbReference>
<evidence type="ECO:0000256" key="3">
    <source>
        <dbReference type="ARBA" id="ARBA00023125"/>
    </source>
</evidence>
<dbReference type="SUPFAM" id="SSF52540">
    <property type="entry name" value="P-loop containing nucleoside triphosphate hydrolases"/>
    <property type="match status" value="1"/>
</dbReference>
<dbReference type="PANTHER" id="PTHR35807:SF1">
    <property type="entry name" value="TRANSCRIPTIONAL REGULATOR REDD"/>
    <property type="match status" value="1"/>
</dbReference>
<dbReference type="GO" id="GO:0000160">
    <property type="term" value="P:phosphorelay signal transduction system"/>
    <property type="evidence" value="ECO:0007669"/>
    <property type="project" value="InterPro"/>
</dbReference>
<dbReference type="GO" id="GO:0003677">
    <property type="term" value="F:DNA binding"/>
    <property type="evidence" value="ECO:0007669"/>
    <property type="project" value="UniProtKB-UniRule"/>
</dbReference>
<proteinExistence type="inferred from homology"/>
<dbReference type="PANTHER" id="PTHR35807">
    <property type="entry name" value="TRANSCRIPTIONAL REGULATOR REDD-RELATED"/>
    <property type="match status" value="1"/>
</dbReference>
<keyword evidence="5" id="KW-0802">TPR repeat</keyword>
<keyword evidence="3 6" id="KW-0238">DNA-binding</keyword>
<keyword evidence="2" id="KW-0805">Transcription regulation</keyword>
<dbReference type="InterPro" id="IPR019734">
    <property type="entry name" value="TPR_rpt"/>
</dbReference>
<dbReference type="InterPro" id="IPR005158">
    <property type="entry name" value="BTAD"/>
</dbReference>
<evidence type="ECO:0000256" key="2">
    <source>
        <dbReference type="ARBA" id="ARBA00023015"/>
    </source>
</evidence>
<dbReference type="Proteomes" id="UP000295560">
    <property type="component" value="Unassembled WGS sequence"/>
</dbReference>
<dbReference type="InterPro" id="IPR001867">
    <property type="entry name" value="OmpR/PhoB-type_DNA-bd"/>
</dbReference>
<dbReference type="InterPro" id="IPR051677">
    <property type="entry name" value="AfsR-DnrI-RedD_regulator"/>
</dbReference>
<evidence type="ECO:0000256" key="6">
    <source>
        <dbReference type="PROSITE-ProRule" id="PRU01091"/>
    </source>
</evidence>
<dbReference type="InterPro" id="IPR011990">
    <property type="entry name" value="TPR-like_helical_dom_sf"/>
</dbReference>
<dbReference type="PROSITE" id="PS51755">
    <property type="entry name" value="OMPR_PHOB"/>
    <property type="match status" value="1"/>
</dbReference>
<dbReference type="SMART" id="SM00382">
    <property type="entry name" value="AAA"/>
    <property type="match status" value="1"/>
</dbReference>
<keyword evidence="4" id="KW-0804">Transcription</keyword>
<dbReference type="Gene3D" id="1.10.10.10">
    <property type="entry name" value="Winged helix-like DNA-binding domain superfamily/Winged helix DNA-binding domain"/>
    <property type="match status" value="1"/>
</dbReference>
<dbReference type="AlphaFoldDB" id="A0A4R1I378"/>
<evidence type="ECO:0000313" key="10">
    <source>
        <dbReference type="Proteomes" id="UP000295560"/>
    </source>
</evidence>
<accession>A0A4R1I378</accession>
<evidence type="ECO:0000256" key="1">
    <source>
        <dbReference type="ARBA" id="ARBA00005820"/>
    </source>
</evidence>
<gene>
    <name evidence="9" type="ORF">EV378_0194</name>
</gene>
<feature type="repeat" description="TPR" evidence="5">
    <location>
        <begin position="757"/>
        <end position="790"/>
    </location>
</feature>
<organism evidence="9 10">
    <name type="scientific">Pseudonocardia endophytica</name>
    <dbReference type="NCBI Taxonomy" id="401976"/>
    <lineage>
        <taxon>Bacteria</taxon>
        <taxon>Bacillati</taxon>
        <taxon>Actinomycetota</taxon>
        <taxon>Actinomycetes</taxon>
        <taxon>Pseudonocardiales</taxon>
        <taxon>Pseudonocardiaceae</taxon>
        <taxon>Pseudonocardia</taxon>
    </lineage>
</organism>
<dbReference type="GO" id="GO:0006355">
    <property type="term" value="P:regulation of DNA-templated transcription"/>
    <property type="evidence" value="ECO:0007669"/>
    <property type="project" value="InterPro"/>
</dbReference>
<dbReference type="SUPFAM" id="SSF48452">
    <property type="entry name" value="TPR-like"/>
    <property type="match status" value="3"/>
</dbReference>
<dbReference type="Pfam" id="PF03704">
    <property type="entry name" value="BTAD"/>
    <property type="match status" value="1"/>
</dbReference>
<dbReference type="InterPro" id="IPR016032">
    <property type="entry name" value="Sig_transdc_resp-reg_C-effctor"/>
</dbReference>
<feature type="region of interest" description="Disordered" evidence="7">
    <location>
        <begin position="245"/>
        <end position="264"/>
    </location>
</feature>
<reference evidence="9 10" key="1">
    <citation type="submission" date="2019-03" db="EMBL/GenBank/DDBJ databases">
        <title>Sequencing the genomes of 1000 actinobacteria strains.</title>
        <authorList>
            <person name="Klenk H.-P."/>
        </authorList>
    </citation>
    <scope>NUCLEOTIDE SEQUENCE [LARGE SCALE GENOMIC DNA]</scope>
    <source>
        <strain evidence="9 10">DSM 44969</strain>
    </source>
</reference>
<keyword evidence="10" id="KW-1185">Reference proteome</keyword>
<evidence type="ECO:0000256" key="4">
    <source>
        <dbReference type="ARBA" id="ARBA00023163"/>
    </source>
</evidence>
<dbReference type="OrthoDB" id="3666751at2"/>
<dbReference type="InterPro" id="IPR027417">
    <property type="entry name" value="P-loop_NTPase"/>
</dbReference>
<dbReference type="SMART" id="SM00028">
    <property type="entry name" value="TPR"/>
    <property type="match status" value="3"/>
</dbReference>
<dbReference type="SUPFAM" id="SSF46894">
    <property type="entry name" value="C-terminal effector domain of the bipartite response regulators"/>
    <property type="match status" value="1"/>
</dbReference>